<comment type="caution">
    <text evidence="1">The sequence shown here is derived from an EMBL/GenBank/DDBJ whole genome shotgun (WGS) entry which is preliminary data.</text>
</comment>
<dbReference type="GO" id="GO:0006096">
    <property type="term" value="P:glycolytic process"/>
    <property type="evidence" value="ECO:0007669"/>
    <property type="project" value="InterPro"/>
</dbReference>
<dbReference type="Proteomes" id="UP000438429">
    <property type="component" value="Unassembled WGS sequence"/>
</dbReference>
<dbReference type="PROSITE" id="PS51463">
    <property type="entry name" value="P_GLUCOSE_ISOMERASE_3"/>
    <property type="match status" value="1"/>
</dbReference>
<protein>
    <submittedName>
        <fullName evidence="1">Uncharacterized protein</fullName>
    </submittedName>
</protein>
<dbReference type="GO" id="GO:0097367">
    <property type="term" value="F:carbohydrate derivative binding"/>
    <property type="evidence" value="ECO:0007669"/>
    <property type="project" value="InterPro"/>
</dbReference>
<evidence type="ECO:0000313" key="1">
    <source>
        <dbReference type="EMBL" id="KAF0040731.1"/>
    </source>
</evidence>
<dbReference type="GO" id="GO:0004347">
    <property type="term" value="F:glucose-6-phosphate isomerase activity"/>
    <property type="evidence" value="ECO:0007669"/>
    <property type="project" value="InterPro"/>
</dbReference>
<gene>
    <name evidence="1" type="ORF">F2P81_006629</name>
</gene>
<dbReference type="GO" id="GO:0006094">
    <property type="term" value="P:gluconeogenesis"/>
    <property type="evidence" value="ECO:0007669"/>
    <property type="project" value="InterPro"/>
</dbReference>
<organism evidence="1 2">
    <name type="scientific">Scophthalmus maximus</name>
    <name type="common">Turbot</name>
    <name type="synonym">Psetta maxima</name>
    <dbReference type="NCBI Taxonomy" id="52904"/>
    <lineage>
        <taxon>Eukaryota</taxon>
        <taxon>Metazoa</taxon>
        <taxon>Chordata</taxon>
        <taxon>Craniata</taxon>
        <taxon>Vertebrata</taxon>
        <taxon>Euteleostomi</taxon>
        <taxon>Actinopterygii</taxon>
        <taxon>Neopterygii</taxon>
        <taxon>Teleostei</taxon>
        <taxon>Neoteleostei</taxon>
        <taxon>Acanthomorphata</taxon>
        <taxon>Carangaria</taxon>
        <taxon>Pleuronectiformes</taxon>
        <taxon>Pleuronectoidei</taxon>
        <taxon>Scophthalmidae</taxon>
        <taxon>Scophthalmus</taxon>
    </lineage>
</organism>
<dbReference type="Gene3D" id="3.40.50.10490">
    <property type="entry name" value="Glucose-6-phosphate isomerase like protein, domain 1"/>
    <property type="match status" value="2"/>
</dbReference>
<dbReference type="AlphaFoldDB" id="A0A6A4TCW1"/>
<reference evidence="1 2" key="1">
    <citation type="submission" date="2019-06" db="EMBL/GenBank/DDBJ databases">
        <title>Draft genomes of female and male turbot (Scophthalmus maximus).</title>
        <authorList>
            <person name="Xu H."/>
            <person name="Xu X.-W."/>
            <person name="Shao C."/>
            <person name="Chen S."/>
        </authorList>
    </citation>
    <scope>NUCLEOTIDE SEQUENCE [LARGE SCALE GENOMIC DNA]</scope>
    <source>
        <strain evidence="1">Ysfricsl-2016a</strain>
        <tissue evidence="1">Blood</tissue>
    </source>
</reference>
<sequence length="110" mass="12075">MSQFPLSDSILALDGEWRGFSGKSITDVVNIGIGGSDLTFTTQETITNAESARDWFLQAAKDKSAVAKHFVALSTNAPKVSDFGIDTTNMFEFWDALKTSSSFWLELTGW</sequence>
<dbReference type="InterPro" id="IPR001672">
    <property type="entry name" value="G6P_Isomerase"/>
</dbReference>
<dbReference type="PANTHER" id="PTHR11469">
    <property type="entry name" value="GLUCOSE-6-PHOSPHATE ISOMERASE"/>
    <property type="match status" value="1"/>
</dbReference>
<dbReference type="GO" id="GO:0048029">
    <property type="term" value="F:monosaccharide binding"/>
    <property type="evidence" value="ECO:0007669"/>
    <property type="project" value="TreeGrafter"/>
</dbReference>
<dbReference type="SUPFAM" id="SSF53697">
    <property type="entry name" value="SIS domain"/>
    <property type="match status" value="1"/>
</dbReference>
<dbReference type="GO" id="GO:0051156">
    <property type="term" value="P:glucose 6-phosphate metabolic process"/>
    <property type="evidence" value="ECO:0007669"/>
    <property type="project" value="TreeGrafter"/>
</dbReference>
<dbReference type="Pfam" id="PF00342">
    <property type="entry name" value="PGI"/>
    <property type="match status" value="2"/>
</dbReference>
<name>A0A6A4TCW1_SCOMX</name>
<proteinExistence type="predicted"/>
<dbReference type="InterPro" id="IPR046348">
    <property type="entry name" value="SIS_dom_sf"/>
</dbReference>
<accession>A0A6A4TCW1</accession>
<dbReference type="EMBL" id="VEVO01000006">
    <property type="protein sequence ID" value="KAF0040731.1"/>
    <property type="molecule type" value="Genomic_DNA"/>
</dbReference>
<evidence type="ECO:0000313" key="2">
    <source>
        <dbReference type="Proteomes" id="UP000438429"/>
    </source>
</evidence>
<dbReference type="GO" id="GO:0005829">
    <property type="term" value="C:cytosol"/>
    <property type="evidence" value="ECO:0007669"/>
    <property type="project" value="TreeGrafter"/>
</dbReference>
<dbReference type="PANTHER" id="PTHR11469:SF5">
    <property type="entry name" value="GLUCOSE-6-PHOSPHATE ISOMERASE"/>
    <property type="match status" value="1"/>
</dbReference>